<keyword evidence="2" id="KW-1185">Reference proteome</keyword>
<comment type="caution">
    <text evidence="1">The sequence shown here is derived from an EMBL/GenBank/DDBJ whole genome shotgun (WGS) entry which is preliminary data.</text>
</comment>
<evidence type="ECO:0000313" key="1">
    <source>
        <dbReference type="EMBL" id="CAE1282681.1"/>
    </source>
</evidence>
<reference evidence="1" key="1">
    <citation type="submission" date="2021-01" db="EMBL/GenBank/DDBJ databases">
        <authorList>
            <person name="Li R."/>
            <person name="Bekaert M."/>
        </authorList>
    </citation>
    <scope>NUCLEOTIDE SEQUENCE</scope>
    <source>
        <strain evidence="1">Farmed</strain>
    </source>
</reference>
<organism evidence="1 2">
    <name type="scientific">Acanthosepion pharaonis</name>
    <name type="common">Pharaoh cuttlefish</name>
    <name type="synonym">Sepia pharaonis</name>
    <dbReference type="NCBI Taxonomy" id="158019"/>
    <lineage>
        <taxon>Eukaryota</taxon>
        <taxon>Metazoa</taxon>
        <taxon>Spiralia</taxon>
        <taxon>Lophotrochozoa</taxon>
        <taxon>Mollusca</taxon>
        <taxon>Cephalopoda</taxon>
        <taxon>Coleoidea</taxon>
        <taxon>Decapodiformes</taxon>
        <taxon>Sepiida</taxon>
        <taxon>Sepiina</taxon>
        <taxon>Sepiidae</taxon>
        <taxon>Acanthosepion</taxon>
    </lineage>
</organism>
<protein>
    <submittedName>
        <fullName evidence="1">Uncharacterized protein</fullName>
    </submittedName>
</protein>
<sequence length="1587" mass="180810">MFKLLEEVPNAVKVLLHTILRWNQKPEEVQNLLNTVDWGQMCNNSALFNQIFATDILGSEKADFHGTICNRVLLHGDFSKLLSELNRNVEGFSTLYSSINQLYKTGYRPNEQRLLVHSSISIWKKISATKKFVLQDFLNSEDIKKLVALLEASPDVVSVFLNTILRWNQKPQEAEKLLSTVKWDQVCNNSAVFSQIFATNVLGNRAAQFQAKVCASVSFQEFFNRPWMEILSKIHGFQRYITLVDQLYNASFPLDAVKINFTEIFLNSAKYQSLIDSLIMNPPQLVIGTDNSWMNVSSYMKDTKKFLAAFENEQMNLENASLPTILATIGESLNMAFSEIPATVDPVLSEMKRQLLMESYWYTFINFHLEKISATKKFVLQDFLNSEDIKKLVALLEASPDVVSVFLNTILRWNQKPQEAEKLLSTVKWDQVCNNSAVFSQIFATNVLGSRAAQFQAKVCASVSFQEFFNRPWMEILSKIHGFQRYITLVDQLYNASFPLDAVEKLLSTVKWDQVCNNSAVFSQIFATDVLGSRAAQFQAKVCASVSFQEFFNRPWMETLSKIHGFQRYITLVDQLYNASFPLDAVKINFTKIFLNQAKYLSLIDSLIMNPPQLVIGTDNSWMNVSSYMKDIKMFLAAFENEQRSLENASLSTILATIGESLNLAFSEIPAQVDPVLAEMKRQLLMESYWYTFINFHLEKISATKKFVLQDFLNSEDIKKLIALLEESPDVVSVFLNTILRWNQKPQEAEKLLSTVKWDQVCNNSAVFSQIFATDVFLSRAAQFQAKVCASVSFQEFFNRPWMETLSKIHGFQRYITLIDQLYNASFPLDAVKINFTKIFLNQAKYLSLIDSLIMNPPQLVIGTDNSWMNVSLYQGKINMFLKIIQLYYLDERLPFSQDLIKLITGLNKEMLPTGITTQLIHVNQNLVILHSLMELINPILKNVSQNQHINILDMANSAEMVQILSLLQVSPDSVEIFLKLAMKILQNPQRILPWLNLDQWKQLCHPSINGALMSSLFGNVSASQLPFAIKQIHSMLCSFLQQNVTLETFISQISPIPGFSKFYKMISTNTFTNMSVNSTALVAEVKQFQAYLMSLSANPPVLYWNLEKILPRNNSLLLNILDKYNKKILSSDTKSIVSRLKILDDLLSQHLPSAVISRFQMVKKYLLIQQSLMQLLNQPLKQINATGEFILMDAVKSQELKKIISLVLASPGMANLLLETSLQLLNDYQKISSISNPGTWQNICNNPQLLNKVFNQTVAAYYYVNLTQLQSRLCKEVNGTKLWIELQQNFDPSGQITHLLMPTRNVTIDYTAVADEVTLFYNLLMSLSSHKMLTFKVTKDDIWWSDNFNKLIESFVNTTKMQPIQFNSTDILKLFLPGLQPVLSTISNSTEWQLFIKTVLDSLNSLEIVLDKITGAPSELEKLLIGYPEVTKMVQLMNYSNEAVSGFIYNVLIQSSEIIDAVQKSSSFNSLCTALQKVNMITPPGSTLDINHYLQLVCSINFVQANAELLNLTASAGRQKRDVSSQENLEMLLKKLEGVWQKLSAIQGASPSTFWKPLIFWVNVTSSQNSRWKELLQIFNQPQTLE</sequence>
<name>A0A812D1K8_ACAPH</name>
<proteinExistence type="predicted"/>
<accession>A0A812D1K8</accession>
<gene>
    <name evidence="1" type="ORF">SPHA_43601</name>
</gene>
<evidence type="ECO:0000313" key="2">
    <source>
        <dbReference type="Proteomes" id="UP000597762"/>
    </source>
</evidence>
<feature type="non-terminal residue" evidence="1">
    <location>
        <position position="1"/>
    </location>
</feature>
<dbReference type="EMBL" id="CAHIKZ030002198">
    <property type="protein sequence ID" value="CAE1282681.1"/>
    <property type="molecule type" value="Genomic_DNA"/>
</dbReference>
<dbReference type="Proteomes" id="UP000597762">
    <property type="component" value="Unassembled WGS sequence"/>
</dbReference>